<dbReference type="Gene3D" id="2.40.50.100">
    <property type="match status" value="1"/>
</dbReference>
<feature type="coiled-coil region" evidence="3">
    <location>
        <begin position="209"/>
        <end position="236"/>
    </location>
</feature>
<evidence type="ECO:0000256" key="4">
    <source>
        <dbReference type="SAM" id="Phobius"/>
    </source>
</evidence>
<feature type="coiled-coil region" evidence="3">
    <location>
        <begin position="139"/>
        <end position="166"/>
    </location>
</feature>
<evidence type="ECO:0000313" key="7">
    <source>
        <dbReference type="Proteomes" id="UP000061457"/>
    </source>
</evidence>
<evidence type="ECO:0000256" key="3">
    <source>
        <dbReference type="SAM" id="Coils"/>
    </source>
</evidence>
<dbReference type="Proteomes" id="UP000061457">
    <property type="component" value="Chromosome II"/>
</dbReference>
<gene>
    <name evidence="6" type="ORF">PP2015_3507</name>
</gene>
<dbReference type="SUPFAM" id="SSF111369">
    <property type="entry name" value="HlyD-like secretion proteins"/>
    <property type="match status" value="1"/>
</dbReference>
<dbReference type="InterPro" id="IPR050465">
    <property type="entry name" value="UPF0194_transport"/>
</dbReference>
<feature type="domain" description="Multidrug resistance protein MdtA-like C-terminal permuted SH3" evidence="5">
    <location>
        <begin position="348"/>
        <end position="404"/>
    </location>
</feature>
<dbReference type="EMBL" id="CP013188">
    <property type="protein sequence ID" value="ALO43981.1"/>
    <property type="molecule type" value="Genomic_DNA"/>
</dbReference>
<comment type="subcellular location">
    <subcellularLocation>
        <location evidence="1">Cell envelope</location>
    </subcellularLocation>
</comment>
<name>A0A0S2K6Q8_9GAMM</name>
<accession>A0A0S2K6Q8</accession>
<keyword evidence="4" id="KW-1133">Transmembrane helix</keyword>
<dbReference type="Gene3D" id="1.10.287.470">
    <property type="entry name" value="Helix hairpin bin"/>
    <property type="match status" value="1"/>
</dbReference>
<dbReference type="Pfam" id="PF25967">
    <property type="entry name" value="RND-MFP_C"/>
    <property type="match status" value="1"/>
</dbReference>
<dbReference type="STRING" id="161398.PP2015_3507"/>
<dbReference type="Gene3D" id="2.40.30.170">
    <property type="match status" value="1"/>
</dbReference>
<dbReference type="KEGG" id="pphe:PP2015_3507"/>
<evidence type="ECO:0000313" key="6">
    <source>
        <dbReference type="EMBL" id="ALO43981.1"/>
    </source>
</evidence>
<keyword evidence="2 3" id="KW-0175">Coiled coil</keyword>
<keyword evidence="4" id="KW-0472">Membrane</keyword>
<feature type="transmembrane region" description="Helical" evidence="4">
    <location>
        <begin position="12"/>
        <end position="31"/>
    </location>
</feature>
<dbReference type="PANTHER" id="PTHR32347:SF23">
    <property type="entry name" value="BLL5650 PROTEIN"/>
    <property type="match status" value="1"/>
</dbReference>
<evidence type="ECO:0000259" key="5">
    <source>
        <dbReference type="Pfam" id="PF25967"/>
    </source>
</evidence>
<dbReference type="PATRIC" id="fig|161398.10.peg.3573"/>
<organism evidence="6 7">
    <name type="scientific">Pseudoalteromonas phenolica</name>
    <dbReference type="NCBI Taxonomy" id="161398"/>
    <lineage>
        <taxon>Bacteria</taxon>
        <taxon>Pseudomonadati</taxon>
        <taxon>Pseudomonadota</taxon>
        <taxon>Gammaproteobacteria</taxon>
        <taxon>Alteromonadales</taxon>
        <taxon>Pseudoalteromonadaceae</taxon>
        <taxon>Pseudoalteromonas</taxon>
    </lineage>
</organism>
<dbReference type="PANTHER" id="PTHR32347">
    <property type="entry name" value="EFFLUX SYSTEM COMPONENT YKNX-RELATED"/>
    <property type="match status" value="1"/>
</dbReference>
<protein>
    <submittedName>
        <fullName evidence="6">RND family efflux transporter MFP subunit</fullName>
    </submittedName>
</protein>
<keyword evidence="7" id="KW-1185">Reference proteome</keyword>
<sequence>MLEMDKVISKKRTFKAGWLAAPAIAIAYFLISNTANSSGSHYNLEMDKIKVSTVTRGEFTDMIPLRGNITPSKSVYLDAIEGGRVEQRFVEEGAMVKKGDKILALSNTGLQLDVISREAQISEQLNNLHNTRLAIDQNRLNLKRNLLELDFEIKQSERKLAQHKKLVANNLVSQDELKAVIDRTQYLKDRRTLVIEQQEQDELIRTAQIAQLEDSVAQLNKNLSFARKNLENLVIKAPIDGQLTAFNAELGESKSRGSRLGQVDIVGEYKVSALIDEFYLGRVFAGQTAKITHQGQDYTLTLAKVYAEVSNGRFEVDLTFNDALPERIRRGQTLQMELLLADAKPAKMIPNGGFFLDTAGKWVFVIEQGSDVAVRKQVRLGQRNNKFIEVLEGLNEGDRVITSSYSTFINMQTLKLTQ</sequence>
<dbReference type="AlphaFoldDB" id="A0A0S2K6Q8"/>
<reference evidence="6 7" key="1">
    <citation type="submission" date="2015-11" db="EMBL/GenBank/DDBJ databases">
        <authorList>
            <person name="Zhang Y."/>
            <person name="Guo Z."/>
        </authorList>
    </citation>
    <scope>NUCLEOTIDE SEQUENCE [LARGE SCALE GENOMIC DNA]</scope>
    <source>
        <strain evidence="6 7">KCTC 12086</strain>
    </source>
</reference>
<evidence type="ECO:0000256" key="2">
    <source>
        <dbReference type="ARBA" id="ARBA00023054"/>
    </source>
</evidence>
<proteinExistence type="predicted"/>
<dbReference type="InterPro" id="IPR058627">
    <property type="entry name" value="MdtA-like_C"/>
</dbReference>
<evidence type="ECO:0000256" key="1">
    <source>
        <dbReference type="ARBA" id="ARBA00004196"/>
    </source>
</evidence>
<dbReference type="Gene3D" id="2.40.420.20">
    <property type="match status" value="1"/>
</dbReference>
<keyword evidence="4" id="KW-0812">Transmembrane</keyword>
<dbReference type="GO" id="GO:0030313">
    <property type="term" value="C:cell envelope"/>
    <property type="evidence" value="ECO:0007669"/>
    <property type="project" value="UniProtKB-SubCell"/>
</dbReference>